<evidence type="ECO:0000256" key="10">
    <source>
        <dbReference type="ARBA" id="ARBA00047979"/>
    </source>
</evidence>
<organism evidence="11 12">
    <name type="scientific">Portunus trituberculatus</name>
    <name type="common">Swimming crab</name>
    <name type="synonym">Neptunus trituberculatus</name>
    <dbReference type="NCBI Taxonomy" id="210409"/>
    <lineage>
        <taxon>Eukaryota</taxon>
        <taxon>Metazoa</taxon>
        <taxon>Ecdysozoa</taxon>
        <taxon>Arthropoda</taxon>
        <taxon>Crustacea</taxon>
        <taxon>Multicrustacea</taxon>
        <taxon>Malacostraca</taxon>
        <taxon>Eumalacostraca</taxon>
        <taxon>Eucarida</taxon>
        <taxon>Decapoda</taxon>
        <taxon>Pleocyemata</taxon>
        <taxon>Brachyura</taxon>
        <taxon>Eubrachyura</taxon>
        <taxon>Portunoidea</taxon>
        <taxon>Portunidae</taxon>
        <taxon>Portuninae</taxon>
        <taxon>Portunus</taxon>
    </lineage>
</organism>
<dbReference type="UniPathway" id="UPA00378"/>
<gene>
    <name evidence="11" type="primary">B3GAT1_0</name>
    <name evidence="11" type="ORF">E2C01_084982</name>
</gene>
<evidence type="ECO:0000256" key="7">
    <source>
        <dbReference type="ARBA" id="ARBA00022989"/>
    </source>
</evidence>
<keyword evidence="12" id="KW-1185">Reference proteome</keyword>
<dbReference type="PANTHER" id="PTHR10896:SF65">
    <property type="entry name" value="GALACTOSYLGALACTOSYLXYLOSYLPROTEIN 3-BETA-GLUCURONOSYLTRANSFERASE 3"/>
    <property type="match status" value="1"/>
</dbReference>
<dbReference type="PANTHER" id="PTHR10896">
    <property type="entry name" value="GALACTOSYLGALACTOSYLXYLOSYLPROTEIN 3-BETA-GLUCURONOSYLTRANSFERASE BETA-1,3-GLUCURONYLTRANSFERASE"/>
    <property type="match status" value="1"/>
</dbReference>
<evidence type="ECO:0000256" key="2">
    <source>
        <dbReference type="ARBA" id="ARBA00007706"/>
    </source>
</evidence>
<evidence type="ECO:0000256" key="9">
    <source>
        <dbReference type="ARBA" id="ARBA00023180"/>
    </source>
</evidence>
<evidence type="ECO:0000256" key="8">
    <source>
        <dbReference type="ARBA" id="ARBA00023136"/>
    </source>
</evidence>
<keyword evidence="7" id="KW-1133">Transmembrane helix</keyword>
<dbReference type="GO" id="GO:0050650">
    <property type="term" value="P:chondroitin sulfate proteoglycan biosynthetic process"/>
    <property type="evidence" value="ECO:0007669"/>
    <property type="project" value="TreeGrafter"/>
</dbReference>
<evidence type="ECO:0000256" key="1">
    <source>
        <dbReference type="ARBA" id="ARBA00004606"/>
    </source>
</evidence>
<accession>A0A5B7J5F5</accession>
<dbReference type="EC" id="2.4.1.135" evidence="3"/>
<evidence type="ECO:0000256" key="6">
    <source>
        <dbReference type="ARBA" id="ARBA00022968"/>
    </source>
</evidence>
<dbReference type="SUPFAM" id="SSF53448">
    <property type="entry name" value="Nucleotide-diphospho-sugar transferases"/>
    <property type="match status" value="1"/>
</dbReference>
<dbReference type="EMBL" id="VSRR010082947">
    <property type="protein sequence ID" value="MPC90015.1"/>
    <property type="molecule type" value="Genomic_DNA"/>
</dbReference>
<name>A0A5B7J5F5_PORTR</name>
<dbReference type="Proteomes" id="UP000324222">
    <property type="component" value="Unassembled WGS sequence"/>
</dbReference>
<dbReference type="GO" id="GO:0000139">
    <property type="term" value="C:Golgi membrane"/>
    <property type="evidence" value="ECO:0007669"/>
    <property type="project" value="TreeGrafter"/>
</dbReference>
<comment type="similarity">
    <text evidence="2">Belongs to the glycosyltransferase 43 family.</text>
</comment>
<dbReference type="Gene3D" id="3.90.550.10">
    <property type="entry name" value="Spore Coat Polysaccharide Biosynthesis Protein SpsA, Chain A"/>
    <property type="match status" value="1"/>
</dbReference>
<comment type="caution">
    <text evidence="11">The sequence shown here is derived from an EMBL/GenBank/DDBJ whole genome shotgun (WGS) entry which is preliminary data.</text>
</comment>
<dbReference type="OrthoDB" id="675023at2759"/>
<evidence type="ECO:0000313" key="11">
    <source>
        <dbReference type="EMBL" id="MPC90015.1"/>
    </source>
</evidence>
<keyword evidence="8" id="KW-0472">Membrane</keyword>
<protein>
    <recommendedName>
        <fullName evidence="3">galactosylgalactosylxylosylprotein 3-beta-glucuronosyltransferase</fullName>
        <ecNumber evidence="3">2.4.1.135</ecNumber>
    </recommendedName>
</protein>
<keyword evidence="4 11" id="KW-0808">Transferase</keyword>
<reference evidence="11 12" key="1">
    <citation type="submission" date="2019-05" db="EMBL/GenBank/DDBJ databases">
        <title>Another draft genome of Portunus trituberculatus and its Hox gene families provides insights of decapod evolution.</title>
        <authorList>
            <person name="Jeong J.-H."/>
            <person name="Song I."/>
            <person name="Kim S."/>
            <person name="Choi T."/>
            <person name="Kim D."/>
            <person name="Ryu S."/>
            <person name="Kim W."/>
        </authorList>
    </citation>
    <scope>NUCLEOTIDE SEQUENCE [LARGE SCALE GENOMIC DNA]</scope>
    <source>
        <tissue evidence="11">Muscle</tissue>
    </source>
</reference>
<evidence type="ECO:0000256" key="3">
    <source>
        <dbReference type="ARBA" id="ARBA00012641"/>
    </source>
</evidence>
<dbReference type="GO" id="GO:0005975">
    <property type="term" value="P:carbohydrate metabolic process"/>
    <property type="evidence" value="ECO:0007669"/>
    <property type="project" value="TreeGrafter"/>
</dbReference>
<evidence type="ECO:0000313" key="12">
    <source>
        <dbReference type="Proteomes" id="UP000324222"/>
    </source>
</evidence>
<keyword evidence="9" id="KW-0325">Glycoprotein</keyword>
<comment type="subcellular location">
    <subcellularLocation>
        <location evidence="1">Membrane</location>
        <topology evidence="1">Single-pass type II membrane protein</topology>
    </subcellularLocation>
</comment>
<sequence>MGKTGWESCCSSGGTRWVEGLPPLYIITPTYPRAEQIPEITRTAQTLLNVPNVVWLVSEDAPASTPALTSYLNQSSLNAVYLRGED</sequence>
<proteinExistence type="inferred from homology"/>
<evidence type="ECO:0000256" key="4">
    <source>
        <dbReference type="ARBA" id="ARBA00022679"/>
    </source>
</evidence>
<evidence type="ECO:0000256" key="5">
    <source>
        <dbReference type="ARBA" id="ARBA00022692"/>
    </source>
</evidence>
<comment type="catalytic activity">
    <reaction evidence="10">
        <text>3-O-(beta-D-galactosyl-(1-&gt;3)-beta-D-galactosyl-(1-&gt;4)-beta-D-xylosyl)-L-seryl-[protein] + UDP-alpha-D-glucuronate = 3-O-(beta-D-GlcA-(1-&gt;3)-beta-D-Gal-(1-&gt;3)-beta-D-Gal-(1-&gt;4)-beta-D-Xyl)-L-seryl-[protein] + UDP + H(+)</text>
        <dbReference type="Rhea" id="RHEA:24168"/>
        <dbReference type="Rhea" id="RHEA-COMP:12571"/>
        <dbReference type="Rhea" id="RHEA-COMP:12573"/>
        <dbReference type="ChEBI" id="CHEBI:15378"/>
        <dbReference type="ChEBI" id="CHEBI:58052"/>
        <dbReference type="ChEBI" id="CHEBI:58223"/>
        <dbReference type="ChEBI" id="CHEBI:132090"/>
        <dbReference type="ChEBI" id="CHEBI:132093"/>
        <dbReference type="EC" id="2.4.1.135"/>
    </reaction>
</comment>
<keyword evidence="6" id="KW-0735">Signal-anchor</keyword>
<dbReference type="GO" id="GO:0015018">
    <property type="term" value="F:galactosylgalactosylxylosylprotein 3-beta-glucuronosyltransferase activity"/>
    <property type="evidence" value="ECO:0007669"/>
    <property type="project" value="UniProtKB-EC"/>
</dbReference>
<keyword evidence="5" id="KW-0812">Transmembrane</keyword>
<dbReference type="InterPro" id="IPR005027">
    <property type="entry name" value="Glyco_trans_43"/>
</dbReference>
<dbReference type="InterPro" id="IPR029044">
    <property type="entry name" value="Nucleotide-diphossugar_trans"/>
</dbReference>
<dbReference type="AlphaFoldDB" id="A0A5B7J5F5"/>